<dbReference type="GO" id="GO:0004519">
    <property type="term" value="F:endonuclease activity"/>
    <property type="evidence" value="ECO:0007669"/>
    <property type="project" value="UniProtKB-KW"/>
</dbReference>
<dbReference type="InterPro" id="IPR035901">
    <property type="entry name" value="GIY-YIG_endonuc_sf"/>
</dbReference>
<dbReference type="PROSITE" id="PS50164">
    <property type="entry name" value="GIY_YIG"/>
    <property type="match status" value="1"/>
</dbReference>
<dbReference type="Gene3D" id="3.40.1440.10">
    <property type="entry name" value="GIY-YIG endonuclease"/>
    <property type="match status" value="1"/>
</dbReference>
<evidence type="ECO:0000259" key="2">
    <source>
        <dbReference type="PROSITE" id="PS50164"/>
    </source>
</evidence>
<dbReference type="AlphaFoldDB" id="A0A1I3VXI1"/>
<evidence type="ECO:0000256" key="1">
    <source>
        <dbReference type="ARBA" id="ARBA00007435"/>
    </source>
</evidence>
<sequence length="117" mass="13669">MEATEKKASYFYVLLCKDDTLYGGYTTNLDRRLKEHNTGTGAKYTRPAYRRPVRMIYAESYVSRSEATKAEAAFKKLTRKNKEYYLKRNGVSIPFKDQLNRIINNTEESNDADTEEF</sequence>
<gene>
    <name evidence="3" type="ORF">SAMN04488569_100522</name>
</gene>
<evidence type="ECO:0000313" key="3">
    <source>
        <dbReference type="EMBL" id="SFJ98881.1"/>
    </source>
</evidence>
<feature type="domain" description="GIY-YIG" evidence="2">
    <location>
        <begin position="7"/>
        <end position="87"/>
    </location>
</feature>
<accession>A0A1I3VXI1</accession>
<name>A0A1I3VXI1_9LACT</name>
<dbReference type="InterPro" id="IPR000305">
    <property type="entry name" value="GIY-YIG_endonuc"/>
</dbReference>
<dbReference type="SUPFAM" id="SSF82771">
    <property type="entry name" value="GIY-YIG endonuclease"/>
    <property type="match status" value="1"/>
</dbReference>
<proteinExistence type="inferred from homology"/>
<dbReference type="Pfam" id="PF01541">
    <property type="entry name" value="GIY-YIG"/>
    <property type="match status" value="1"/>
</dbReference>
<dbReference type="CDD" id="cd10456">
    <property type="entry name" value="GIY-YIG_UPF0213"/>
    <property type="match status" value="1"/>
</dbReference>
<evidence type="ECO:0000313" key="4">
    <source>
        <dbReference type="Proteomes" id="UP000199589"/>
    </source>
</evidence>
<dbReference type="SMART" id="SM00465">
    <property type="entry name" value="GIYc"/>
    <property type="match status" value="1"/>
</dbReference>
<organism evidence="3 4">
    <name type="scientific">Marinilactibacillus piezotolerans</name>
    <dbReference type="NCBI Taxonomy" id="258723"/>
    <lineage>
        <taxon>Bacteria</taxon>
        <taxon>Bacillati</taxon>
        <taxon>Bacillota</taxon>
        <taxon>Bacilli</taxon>
        <taxon>Lactobacillales</taxon>
        <taxon>Carnobacteriaceae</taxon>
        <taxon>Marinilactibacillus</taxon>
    </lineage>
</organism>
<dbReference type="PANTHER" id="PTHR34477">
    <property type="entry name" value="UPF0213 PROTEIN YHBQ"/>
    <property type="match status" value="1"/>
</dbReference>
<dbReference type="OrthoDB" id="9807770at2"/>
<keyword evidence="3" id="KW-0255">Endonuclease</keyword>
<dbReference type="RefSeq" id="WP_072693138.1">
    <property type="nucleotide sequence ID" value="NZ_FOSJ01000005.1"/>
</dbReference>
<keyword evidence="4" id="KW-1185">Reference proteome</keyword>
<dbReference type="PANTHER" id="PTHR34477:SF1">
    <property type="entry name" value="UPF0213 PROTEIN YHBQ"/>
    <property type="match status" value="1"/>
</dbReference>
<protein>
    <submittedName>
        <fullName evidence="3">Putative endonuclease</fullName>
    </submittedName>
</protein>
<reference evidence="4" key="1">
    <citation type="submission" date="2016-10" db="EMBL/GenBank/DDBJ databases">
        <authorList>
            <person name="Varghese N."/>
            <person name="Submissions S."/>
        </authorList>
    </citation>
    <scope>NUCLEOTIDE SEQUENCE [LARGE SCALE GENOMIC DNA]</scope>
    <source>
        <strain evidence="4">DSM 16108</strain>
    </source>
</reference>
<dbReference type="EMBL" id="FOSJ01000005">
    <property type="protein sequence ID" value="SFJ98881.1"/>
    <property type="molecule type" value="Genomic_DNA"/>
</dbReference>
<keyword evidence="3" id="KW-0378">Hydrolase</keyword>
<comment type="similarity">
    <text evidence="1">Belongs to the UPF0213 family.</text>
</comment>
<keyword evidence="3" id="KW-0540">Nuclease</keyword>
<dbReference type="Proteomes" id="UP000199589">
    <property type="component" value="Unassembled WGS sequence"/>
</dbReference>
<dbReference type="InterPro" id="IPR050190">
    <property type="entry name" value="UPF0213_domain"/>
</dbReference>